<comment type="caution">
    <text evidence="2">The sequence shown here is derived from an EMBL/GenBank/DDBJ whole genome shotgun (WGS) entry which is preliminary data.</text>
</comment>
<reference evidence="2 3" key="1">
    <citation type="journal article" date="2016" name="Nat. Commun.">
        <title>Extremotolerant tardigrade genome and improved radiotolerance of human cultured cells by tardigrade-unique protein.</title>
        <authorList>
            <person name="Hashimoto T."/>
            <person name="Horikawa D.D."/>
            <person name="Saito Y."/>
            <person name="Kuwahara H."/>
            <person name="Kozuka-Hata H."/>
            <person name="Shin-I T."/>
            <person name="Minakuchi Y."/>
            <person name="Ohishi K."/>
            <person name="Motoyama A."/>
            <person name="Aizu T."/>
            <person name="Enomoto A."/>
            <person name="Kondo K."/>
            <person name="Tanaka S."/>
            <person name="Hara Y."/>
            <person name="Koshikawa S."/>
            <person name="Sagara H."/>
            <person name="Miura T."/>
            <person name="Yokobori S."/>
            <person name="Miyagawa K."/>
            <person name="Suzuki Y."/>
            <person name="Kubo T."/>
            <person name="Oyama M."/>
            <person name="Kohara Y."/>
            <person name="Fujiyama A."/>
            <person name="Arakawa K."/>
            <person name="Katayama T."/>
            <person name="Toyoda A."/>
            <person name="Kunieda T."/>
        </authorList>
    </citation>
    <scope>NUCLEOTIDE SEQUENCE [LARGE SCALE GENOMIC DNA]</scope>
    <source>
        <strain evidence="2 3">YOKOZUNA-1</strain>
    </source>
</reference>
<accession>A0A1D1UNG2</accession>
<feature type="compositionally biased region" description="Basic and acidic residues" evidence="1">
    <location>
        <begin position="15"/>
        <end position="27"/>
    </location>
</feature>
<feature type="compositionally biased region" description="Acidic residues" evidence="1">
    <location>
        <begin position="330"/>
        <end position="342"/>
    </location>
</feature>
<sequence length="872" mass="98664">MGPMEKSTVKTVPRRAAERQITRKQFEAKTANGDPDKKSSWIKMDPHLNIKNYAIMRHNAMKYTHRNEEVRRPKNLFVLHDNFWKQKAPFVVALSSKPSRKMLPHLRQYLLQKQEENKKLSQVQMILKDFKLVDSLYGPVVLTLKAQADAEMEFRTPNKVEKVPDFISKVLLHHRLKRLNLFLPNAGKVSLEFSDEDLIEGPSRRKPMKWYDYLTLSNASFLKQTRPQAALSSRLEERRARLHAKRLVRRYTGEYHHTHLVRSILKSKVLPSTADPNASNLDAHVNVPLSSESQDDHPEDEVLVRVAAQTPKGKSPNATKSGKNKNALDVESESLLSDDIDDPSVKGRSRVNMKRESGQNIRGAGLVTKDKGKTRGSSAATSHKPINEHPKVPAAYADGKTAESGDEHPKMKTGNRASASDDGQRDKPGPEEWPPWWHFDVSEGFSDQVKNSDQRPNPRTDLFESQMRLADRRGFIPAADKLDFKHKAHLTFQEKSLLDFVSLLKEKYDRTDAKTKRDRTSTADAKATDTQERILHPNSFLVGSFPEEIQHIVKRFQDIATGRLPDDTIAKPQAEETHKDSGETKNSLEQKFSLIGENSDFTSIDTLNSEEDSAAEDENLRISCEVRIDPEDYSWQLPQIADMRRKVAARCKYYDRCTDYLHSLKPLSEDQALSNKLRQMNLWTDNPAEATFSELPRQGQMRNLALRIDELAFTTCSTSTETIENRITGLVLQLQLAKLHVAHLADEAIDKAQRVHNHEAAMRRYAKVTGYSTDSPSICHALHNMPLLRTPPASPPRCPSPSKLAQDTGVDVTNEEDGKDKKSKGEKNADKNKKGKDVKANRSDDKKPRFGSDNAKPPTKKNSANSKHGPSK</sequence>
<dbReference type="EMBL" id="BDGG01000001">
    <property type="protein sequence ID" value="GAU87708.1"/>
    <property type="molecule type" value="Genomic_DNA"/>
</dbReference>
<evidence type="ECO:0000313" key="3">
    <source>
        <dbReference type="Proteomes" id="UP000186922"/>
    </source>
</evidence>
<feature type="compositionally biased region" description="Basic and acidic residues" evidence="1">
    <location>
        <begin position="400"/>
        <end position="410"/>
    </location>
</feature>
<keyword evidence="3" id="KW-1185">Reference proteome</keyword>
<dbReference type="Proteomes" id="UP000186922">
    <property type="component" value="Unassembled WGS sequence"/>
</dbReference>
<name>A0A1D1UNG2_RAMVA</name>
<dbReference type="AlphaFoldDB" id="A0A1D1UNG2"/>
<evidence type="ECO:0000256" key="1">
    <source>
        <dbReference type="SAM" id="MobiDB-lite"/>
    </source>
</evidence>
<feature type="region of interest" description="Disordered" evidence="1">
    <location>
        <begin position="1"/>
        <end position="40"/>
    </location>
</feature>
<organism evidence="2 3">
    <name type="scientific">Ramazzottius varieornatus</name>
    <name type="common">Water bear</name>
    <name type="synonym">Tardigrade</name>
    <dbReference type="NCBI Taxonomy" id="947166"/>
    <lineage>
        <taxon>Eukaryota</taxon>
        <taxon>Metazoa</taxon>
        <taxon>Ecdysozoa</taxon>
        <taxon>Tardigrada</taxon>
        <taxon>Eutardigrada</taxon>
        <taxon>Parachela</taxon>
        <taxon>Hypsibioidea</taxon>
        <taxon>Ramazzottiidae</taxon>
        <taxon>Ramazzottius</taxon>
    </lineage>
</organism>
<gene>
    <name evidence="2" type="primary">RvY_00519-1</name>
    <name evidence="2" type="synonym">RvY_00519.1</name>
    <name evidence="2" type="ORF">RvY_00519</name>
</gene>
<feature type="compositionally biased region" description="Polar residues" evidence="1">
    <location>
        <begin position="860"/>
        <end position="872"/>
    </location>
</feature>
<proteinExistence type="predicted"/>
<feature type="region of interest" description="Disordered" evidence="1">
    <location>
        <begin position="308"/>
        <end position="439"/>
    </location>
</feature>
<feature type="region of interest" description="Disordered" evidence="1">
    <location>
        <begin position="787"/>
        <end position="872"/>
    </location>
</feature>
<protein>
    <submittedName>
        <fullName evidence="2">Uncharacterized protein</fullName>
    </submittedName>
</protein>
<feature type="region of interest" description="Disordered" evidence="1">
    <location>
        <begin position="567"/>
        <end position="586"/>
    </location>
</feature>
<evidence type="ECO:0000313" key="2">
    <source>
        <dbReference type="EMBL" id="GAU87708.1"/>
    </source>
</evidence>
<feature type="compositionally biased region" description="Basic and acidic residues" evidence="1">
    <location>
        <begin position="816"/>
        <end position="850"/>
    </location>
</feature>